<evidence type="ECO:0000313" key="2">
    <source>
        <dbReference type="Proteomes" id="UP000054564"/>
    </source>
</evidence>
<reference evidence="2" key="1">
    <citation type="submission" date="2014-03" db="EMBL/GenBank/DDBJ databases">
        <title>The Genome Sequence of Puccinia striiformis f. sp. tritici PST-78.</title>
        <authorList>
            <consortium name="The Broad Institute Genome Sequencing Platform"/>
            <person name="Cuomo C."/>
            <person name="Hulbert S."/>
            <person name="Chen X."/>
            <person name="Walker B."/>
            <person name="Young S.K."/>
            <person name="Zeng Q."/>
            <person name="Gargeya S."/>
            <person name="Fitzgerald M."/>
            <person name="Haas B."/>
            <person name="Abouelleil A."/>
            <person name="Alvarado L."/>
            <person name="Arachchi H.M."/>
            <person name="Berlin A.M."/>
            <person name="Chapman S.B."/>
            <person name="Goldberg J."/>
            <person name="Griggs A."/>
            <person name="Gujja S."/>
            <person name="Hansen M."/>
            <person name="Howarth C."/>
            <person name="Imamovic A."/>
            <person name="Larimer J."/>
            <person name="McCowan C."/>
            <person name="Montmayeur A."/>
            <person name="Murphy C."/>
            <person name="Neiman D."/>
            <person name="Pearson M."/>
            <person name="Priest M."/>
            <person name="Roberts A."/>
            <person name="Saif S."/>
            <person name="Shea T."/>
            <person name="Sisk P."/>
            <person name="Sykes S."/>
            <person name="Wortman J."/>
            <person name="Nusbaum C."/>
            <person name="Birren B."/>
        </authorList>
    </citation>
    <scope>NUCLEOTIDE SEQUENCE [LARGE SCALE GENOMIC DNA]</scope>
    <source>
        <strain evidence="2">race PST-78</strain>
    </source>
</reference>
<organism evidence="1 2">
    <name type="scientific">Puccinia striiformis f. sp. tritici PST-78</name>
    <dbReference type="NCBI Taxonomy" id="1165861"/>
    <lineage>
        <taxon>Eukaryota</taxon>
        <taxon>Fungi</taxon>
        <taxon>Dikarya</taxon>
        <taxon>Basidiomycota</taxon>
        <taxon>Pucciniomycotina</taxon>
        <taxon>Pucciniomycetes</taxon>
        <taxon>Pucciniales</taxon>
        <taxon>Pucciniaceae</taxon>
        <taxon>Puccinia</taxon>
    </lineage>
</organism>
<dbReference type="EMBL" id="AJIL01000004">
    <property type="protein sequence ID" value="KNF06046.1"/>
    <property type="molecule type" value="Genomic_DNA"/>
</dbReference>
<dbReference type="Proteomes" id="UP000054564">
    <property type="component" value="Unassembled WGS sequence"/>
</dbReference>
<dbReference type="STRING" id="1165861.A0A0L0W3G5"/>
<evidence type="ECO:0000313" key="1">
    <source>
        <dbReference type="EMBL" id="KNF06046.1"/>
    </source>
</evidence>
<comment type="caution">
    <text evidence="1">The sequence shown here is derived from an EMBL/GenBank/DDBJ whole genome shotgun (WGS) entry which is preliminary data.</text>
</comment>
<sequence>MQDEINQKKSNLFDNFIRMKFINGGSSVTQKRQLDAEVDSIQPKKLKKCQELEILNRFKEFYVMQLLILKKMGVYVDEEDIEEFKDLIKDINESPILLEEDIKKM</sequence>
<proteinExistence type="predicted"/>
<name>A0A0L0W3G5_9BASI</name>
<accession>A0A0L0W3G5</accession>
<keyword evidence="2" id="KW-1185">Reference proteome</keyword>
<protein>
    <submittedName>
        <fullName evidence="1">Uncharacterized protein</fullName>
    </submittedName>
</protein>
<gene>
    <name evidence="1" type="ORF">PSTG_00561</name>
</gene>
<dbReference type="AlphaFoldDB" id="A0A0L0W3G5"/>